<keyword evidence="2" id="KW-1185">Reference proteome</keyword>
<protein>
    <recommendedName>
        <fullName evidence="3">DUF1499 domain-containing protein</fullName>
    </recommendedName>
</protein>
<evidence type="ECO:0000313" key="1">
    <source>
        <dbReference type="EMBL" id="SDN56138.1"/>
    </source>
</evidence>
<name>A0A1H0CE00_9BACI</name>
<dbReference type="OrthoDB" id="2353056at2"/>
<dbReference type="RefSeq" id="WP_090841220.1">
    <property type="nucleotide sequence ID" value="NZ_FNIL01000002.1"/>
</dbReference>
<reference evidence="2" key="1">
    <citation type="submission" date="2016-10" db="EMBL/GenBank/DDBJ databases">
        <authorList>
            <person name="Varghese N."/>
            <person name="Submissions S."/>
        </authorList>
    </citation>
    <scope>NUCLEOTIDE SEQUENCE [LARGE SCALE GENOMIC DNA]</scope>
    <source>
        <strain evidence="2">CGMCC 1.10369</strain>
    </source>
</reference>
<accession>A0A1H0CE00</accession>
<dbReference type="Proteomes" id="UP000198778">
    <property type="component" value="Unassembled WGS sequence"/>
</dbReference>
<evidence type="ECO:0000313" key="2">
    <source>
        <dbReference type="Proteomes" id="UP000198778"/>
    </source>
</evidence>
<evidence type="ECO:0008006" key="3">
    <source>
        <dbReference type="Google" id="ProtNLM"/>
    </source>
</evidence>
<sequence>MGLKQTLQKIGKKTETAEDHFDKTLQTHYYKAMKDNVIKELQTMFGQRQGFEVASVSDEHGEVIVNVRKGKKAFMVITVIMVRPYRTAVDFSVNTDTVLFTDFGYSAKLVRELYKELNGRLTFVGTALGSELSR</sequence>
<dbReference type="EMBL" id="FNIL01000002">
    <property type="protein sequence ID" value="SDN56138.1"/>
    <property type="molecule type" value="Genomic_DNA"/>
</dbReference>
<gene>
    <name evidence="1" type="ORF">SAMN04488053_10262</name>
</gene>
<organism evidence="1 2">
    <name type="scientific">Alkalicoccus daliensis</name>
    <dbReference type="NCBI Taxonomy" id="745820"/>
    <lineage>
        <taxon>Bacteria</taxon>
        <taxon>Bacillati</taxon>
        <taxon>Bacillota</taxon>
        <taxon>Bacilli</taxon>
        <taxon>Bacillales</taxon>
        <taxon>Bacillaceae</taxon>
        <taxon>Alkalicoccus</taxon>
    </lineage>
</organism>
<proteinExistence type="predicted"/>
<dbReference type="AlphaFoldDB" id="A0A1H0CE00"/>
<dbReference type="STRING" id="745820.SAMN04488053_10262"/>